<name>A0A0A9HXL0_ARUDO</name>
<dbReference type="EMBL" id="GBRH01160278">
    <property type="protein sequence ID" value="JAE37618.1"/>
    <property type="molecule type" value="Transcribed_RNA"/>
</dbReference>
<proteinExistence type="predicted"/>
<reference evidence="1" key="1">
    <citation type="submission" date="2014-09" db="EMBL/GenBank/DDBJ databases">
        <authorList>
            <person name="Magalhaes I.L.F."/>
            <person name="Oliveira U."/>
            <person name="Santos F.R."/>
            <person name="Vidigal T.H.D.A."/>
            <person name="Brescovit A.D."/>
            <person name="Santos A.J."/>
        </authorList>
    </citation>
    <scope>NUCLEOTIDE SEQUENCE</scope>
    <source>
        <tissue evidence="1">Shoot tissue taken approximately 20 cm above the soil surface</tissue>
    </source>
</reference>
<accession>A0A0A9HXL0</accession>
<reference evidence="1" key="2">
    <citation type="journal article" date="2015" name="Data Brief">
        <title>Shoot transcriptome of the giant reed, Arundo donax.</title>
        <authorList>
            <person name="Barrero R.A."/>
            <person name="Guerrero F.D."/>
            <person name="Moolhuijzen P."/>
            <person name="Goolsby J.A."/>
            <person name="Tidwell J."/>
            <person name="Bellgard S.E."/>
            <person name="Bellgard M.I."/>
        </authorList>
    </citation>
    <scope>NUCLEOTIDE SEQUENCE</scope>
    <source>
        <tissue evidence="1">Shoot tissue taken approximately 20 cm above the soil surface</tissue>
    </source>
</reference>
<organism evidence="1">
    <name type="scientific">Arundo donax</name>
    <name type="common">Giant reed</name>
    <name type="synonym">Donax arundinaceus</name>
    <dbReference type="NCBI Taxonomy" id="35708"/>
    <lineage>
        <taxon>Eukaryota</taxon>
        <taxon>Viridiplantae</taxon>
        <taxon>Streptophyta</taxon>
        <taxon>Embryophyta</taxon>
        <taxon>Tracheophyta</taxon>
        <taxon>Spermatophyta</taxon>
        <taxon>Magnoliopsida</taxon>
        <taxon>Liliopsida</taxon>
        <taxon>Poales</taxon>
        <taxon>Poaceae</taxon>
        <taxon>PACMAD clade</taxon>
        <taxon>Arundinoideae</taxon>
        <taxon>Arundineae</taxon>
        <taxon>Arundo</taxon>
    </lineage>
</organism>
<protein>
    <submittedName>
        <fullName evidence="1">Uncharacterized protein</fullName>
    </submittedName>
</protein>
<evidence type="ECO:0000313" key="1">
    <source>
        <dbReference type="EMBL" id="JAE37618.1"/>
    </source>
</evidence>
<dbReference type="AlphaFoldDB" id="A0A0A9HXL0"/>
<sequence length="41" mass="4259">MCLLVSWCAGDGCNLVIDGGMIGAKRSAWCQTIKEAGQSQG</sequence>